<dbReference type="CDD" id="cd02440">
    <property type="entry name" value="AdoMet_MTases"/>
    <property type="match status" value="1"/>
</dbReference>
<dbReference type="PANTHER" id="PTHR45277">
    <property type="entry name" value="EXPRESSED PROTEIN"/>
    <property type="match status" value="1"/>
</dbReference>
<evidence type="ECO:0000313" key="3">
    <source>
        <dbReference type="Proteomes" id="UP000027730"/>
    </source>
</evidence>
<dbReference type="InterPro" id="IPR029063">
    <property type="entry name" value="SAM-dependent_MTases_sf"/>
</dbReference>
<dbReference type="SUPFAM" id="SSF53335">
    <property type="entry name" value="S-adenosyl-L-methionine-dependent methyltransferases"/>
    <property type="match status" value="1"/>
</dbReference>
<organism evidence="2 3">
    <name type="scientific">Aureobasidium namibiae CBS 147.97</name>
    <dbReference type="NCBI Taxonomy" id="1043004"/>
    <lineage>
        <taxon>Eukaryota</taxon>
        <taxon>Fungi</taxon>
        <taxon>Dikarya</taxon>
        <taxon>Ascomycota</taxon>
        <taxon>Pezizomycotina</taxon>
        <taxon>Dothideomycetes</taxon>
        <taxon>Dothideomycetidae</taxon>
        <taxon>Dothideales</taxon>
        <taxon>Saccotheciaceae</taxon>
        <taxon>Aureobasidium</taxon>
    </lineage>
</organism>
<dbReference type="OrthoDB" id="10017101at2759"/>
<dbReference type="GO" id="GO:0008757">
    <property type="term" value="F:S-adenosylmethionine-dependent methyltransferase activity"/>
    <property type="evidence" value="ECO:0007669"/>
    <property type="project" value="InterPro"/>
</dbReference>
<dbReference type="Pfam" id="PF08241">
    <property type="entry name" value="Methyltransf_11"/>
    <property type="match status" value="1"/>
</dbReference>
<evidence type="ECO:0000259" key="1">
    <source>
        <dbReference type="Pfam" id="PF08241"/>
    </source>
</evidence>
<dbReference type="InterPro" id="IPR013216">
    <property type="entry name" value="Methyltransf_11"/>
</dbReference>
<dbReference type="HOGENOM" id="CLU_076542_0_0_1"/>
<dbReference type="Gene3D" id="3.40.50.150">
    <property type="entry name" value="Vaccinia Virus protein VP39"/>
    <property type="match status" value="1"/>
</dbReference>
<proteinExistence type="predicted"/>
<dbReference type="Proteomes" id="UP000027730">
    <property type="component" value="Unassembled WGS sequence"/>
</dbReference>
<dbReference type="RefSeq" id="XP_013427791.1">
    <property type="nucleotide sequence ID" value="XM_013572337.1"/>
</dbReference>
<accession>A0A074WK78</accession>
<dbReference type="EMBL" id="KL584709">
    <property type="protein sequence ID" value="KEQ73483.1"/>
    <property type="molecule type" value="Genomic_DNA"/>
</dbReference>
<sequence>MEDSNQLQSGHTNKEYIDLIEQLRKEDTASHRDSGKGKASFGIDSPMGLMSSFVFAPVYLYATVKGKHTFWDQALSSLPDKIFYGPSLDMGCGRGLVLSKVATKKRSLLQTAQIKDCPTYGIDIFNSSDQSGNSPQMLYKNIKSLDLLDGVVAYAASFTEPLPFADNYFSLVTASLSLHNVSLAGRKFAIREACRVCKPGGAVIILDLLGYVADYEAEMKLNGWMVVERRFAGLGVVFGSWPTQVLLAYKPVM</sequence>
<evidence type="ECO:0000313" key="2">
    <source>
        <dbReference type="EMBL" id="KEQ73483.1"/>
    </source>
</evidence>
<gene>
    <name evidence="2" type="ORF">M436DRAFT_81861</name>
</gene>
<protein>
    <recommendedName>
        <fullName evidence="1">Methyltransferase type 11 domain-containing protein</fullName>
    </recommendedName>
</protein>
<dbReference type="AlphaFoldDB" id="A0A074WK78"/>
<keyword evidence="3" id="KW-1185">Reference proteome</keyword>
<dbReference type="PANTHER" id="PTHR45277:SF1">
    <property type="entry name" value="EXPRESSED PROTEIN"/>
    <property type="match status" value="1"/>
</dbReference>
<name>A0A074WK78_9PEZI</name>
<dbReference type="STRING" id="1043004.A0A074WK78"/>
<feature type="domain" description="Methyltransferase type 11" evidence="1">
    <location>
        <begin position="88"/>
        <end position="205"/>
    </location>
</feature>
<reference evidence="2 3" key="1">
    <citation type="journal article" date="2014" name="BMC Genomics">
        <title>Genome sequencing of four Aureobasidium pullulans varieties: biotechnological potential, stress tolerance, and description of new species.</title>
        <authorList>
            <person name="Gostin Ar C."/>
            <person name="Ohm R.A."/>
            <person name="Kogej T."/>
            <person name="Sonjak S."/>
            <person name="Turk M."/>
            <person name="Zajc J."/>
            <person name="Zalar P."/>
            <person name="Grube M."/>
            <person name="Sun H."/>
            <person name="Han J."/>
            <person name="Sharma A."/>
            <person name="Chiniquy J."/>
            <person name="Ngan C.Y."/>
            <person name="Lipzen A."/>
            <person name="Barry K."/>
            <person name="Grigoriev I.V."/>
            <person name="Gunde-Cimerman N."/>
        </authorList>
    </citation>
    <scope>NUCLEOTIDE SEQUENCE [LARGE SCALE GENOMIC DNA]</scope>
    <source>
        <strain evidence="2 3">CBS 147.97</strain>
    </source>
</reference>
<dbReference type="GeneID" id="25416872"/>